<evidence type="ECO:0008006" key="5">
    <source>
        <dbReference type="Google" id="ProtNLM"/>
    </source>
</evidence>
<feature type="compositionally biased region" description="Low complexity" evidence="1">
    <location>
        <begin position="376"/>
        <end position="434"/>
    </location>
</feature>
<proteinExistence type="predicted"/>
<dbReference type="EMBL" id="BLLK01000069">
    <property type="protein sequence ID" value="GFH59783.1"/>
    <property type="molecule type" value="Genomic_DNA"/>
</dbReference>
<dbReference type="PANTHER" id="PTHR37001:SF5">
    <property type="entry name" value="RIIA DOMAIN-CONTAINING PROTEIN"/>
    <property type="match status" value="1"/>
</dbReference>
<protein>
    <recommendedName>
        <fullName evidence="5">Secreted protein</fullName>
    </recommendedName>
</protein>
<dbReference type="Proteomes" id="UP001054902">
    <property type="component" value="Unassembled WGS sequence"/>
</dbReference>
<feature type="chain" id="PRO_5041951192" description="Secreted protein" evidence="2">
    <location>
        <begin position="20"/>
        <end position="481"/>
    </location>
</feature>
<feature type="compositionally biased region" description="Low complexity" evidence="1">
    <location>
        <begin position="445"/>
        <end position="466"/>
    </location>
</feature>
<organism evidence="3 4">
    <name type="scientific">Chaetoceros tenuissimus</name>
    <dbReference type="NCBI Taxonomy" id="426638"/>
    <lineage>
        <taxon>Eukaryota</taxon>
        <taxon>Sar</taxon>
        <taxon>Stramenopiles</taxon>
        <taxon>Ochrophyta</taxon>
        <taxon>Bacillariophyta</taxon>
        <taxon>Coscinodiscophyceae</taxon>
        <taxon>Chaetocerotophycidae</taxon>
        <taxon>Chaetocerotales</taxon>
        <taxon>Chaetocerotaceae</taxon>
        <taxon>Chaetoceros</taxon>
    </lineage>
</organism>
<feature type="region of interest" description="Disordered" evidence="1">
    <location>
        <begin position="366"/>
        <end position="481"/>
    </location>
</feature>
<name>A0AAD3D8J0_9STRA</name>
<keyword evidence="4" id="KW-1185">Reference proteome</keyword>
<dbReference type="AlphaFoldDB" id="A0AAD3D8J0"/>
<evidence type="ECO:0000256" key="1">
    <source>
        <dbReference type="SAM" id="MobiDB-lite"/>
    </source>
</evidence>
<dbReference type="InterPro" id="IPR053337">
    <property type="entry name" value="AT-2_adhesin"/>
</dbReference>
<reference evidence="3 4" key="1">
    <citation type="journal article" date="2021" name="Sci. Rep.">
        <title>The genome of the diatom Chaetoceros tenuissimus carries an ancient integrated fragment of an extant virus.</title>
        <authorList>
            <person name="Hongo Y."/>
            <person name="Kimura K."/>
            <person name="Takaki Y."/>
            <person name="Yoshida Y."/>
            <person name="Baba S."/>
            <person name="Kobayashi G."/>
            <person name="Nagasaki K."/>
            <person name="Hano T."/>
            <person name="Tomaru Y."/>
        </authorList>
    </citation>
    <scope>NUCLEOTIDE SEQUENCE [LARGE SCALE GENOMIC DNA]</scope>
    <source>
        <strain evidence="3 4">NIES-3715</strain>
    </source>
</reference>
<comment type="caution">
    <text evidence="3">The sequence shown here is derived from an EMBL/GenBank/DDBJ whole genome shotgun (WGS) entry which is preliminary data.</text>
</comment>
<sequence length="481" mass="52088">MKLAPSINVFLLLIASASASSTVESSSDATGAVESERQLSETLLQRFANLDFNIFNHDQELQVTPIVEDLNDEIEQVQSYVAEAIEPITLPNCIDDDTFEFTADMGGTRNCAWLNEGRATRRQNKYCGRGHIEGACMKTCMNCVCEDESEFEFPLESGTGDKPCTWIVDNDKAIGQRRSKYCLEEDGITSTEIGGMCTESCGFCSSITLAPAVSMSPSVSSAPSKPPTSCKNDWSFKFRLDNGNKRGCYWLTATNAAKRIEKYCGRKDVMTACRYTCDFCECDEDAEYTFVKNNGNDSKCDWLGQKWARRQRYCYKEQDLEDYDSAYVSDIGMACPVSCKFCLKKTAMPTSSPTASALPSLLPSSMPSKTFPPSKLPSTIPSMSPSLSSVPSSNPSLSLEPSSSPSSGPSSMPSLSMAPSDLPSLTPSSNPSLSMEPSGIPSDIPSNLPSSSQLPSSVPSSNPSLSMKPSDVPSEEPSQSP</sequence>
<evidence type="ECO:0000313" key="3">
    <source>
        <dbReference type="EMBL" id="GFH59783.1"/>
    </source>
</evidence>
<keyword evidence="2" id="KW-0732">Signal</keyword>
<accession>A0AAD3D8J0</accession>
<gene>
    <name evidence="3" type="ORF">CTEN210_16259</name>
</gene>
<evidence type="ECO:0000256" key="2">
    <source>
        <dbReference type="SAM" id="SignalP"/>
    </source>
</evidence>
<dbReference type="PANTHER" id="PTHR37001">
    <property type="entry name" value="PHOSPHORYN, PUTATIVE-RELATED-RELATED"/>
    <property type="match status" value="1"/>
</dbReference>
<evidence type="ECO:0000313" key="4">
    <source>
        <dbReference type="Proteomes" id="UP001054902"/>
    </source>
</evidence>
<feature type="signal peptide" evidence="2">
    <location>
        <begin position="1"/>
        <end position="19"/>
    </location>
</feature>